<evidence type="ECO:0000313" key="1">
    <source>
        <dbReference type="Proteomes" id="UP000050795"/>
    </source>
</evidence>
<keyword evidence="1" id="KW-1185">Reference proteome</keyword>
<reference evidence="2" key="2">
    <citation type="submission" date="2023-11" db="UniProtKB">
        <authorList>
            <consortium name="WormBaseParasite"/>
        </authorList>
    </citation>
    <scope>IDENTIFICATION</scope>
</reference>
<dbReference type="AlphaFoldDB" id="A0AA85JCV2"/>
<reference evidence="1" key="1">
    <citation type="submission" date="2022-06" db="EMBL/GenBank/DDBJ databases">
        <authorList>
            <person name="Berger JAMES D."/>
            <person name="Berger JAMES D."/>
        </authorList>
    </citation>
    <scope>NUCLEOTIDE SEQUENCE [LARGE SCALE GENOMIC DNA]</scope>
</reference>
<proteinExistence type="predicted"/>
<sequence>MIPRQFLQSLKSPFFGSFTRSPFFQSVGTSPSLQTFYNNGVSISAVVSGTAFSASGGIPSGPAASPAFRSLIAFKTSAFVGGLLSTYSCVRGIVGISGRVAGGGRFRSPLK</sequence>
<accession>A0AA85JCV2</accession>
<evidence type="ECO:0000313" key="2">
    <source>
        <dbReference type="WBParaSite" id="TREG1_270.1"/>
    </source>
</evidence>
<dbReference type="WBParaSite" id="TREG1_270.1">
    <property type="protein sequence ID" value="TREG1_270.1"/>
    <property type="gene ID" value="TREG1_270"/>
</dbReference>
<dbReference type="Proteomes" id="UP000050795">
    <property type="component" value="Unassembled WGS sequence"/>
</dbReference>
<organism evidence="1 2">
    <name type="scientific">Trichobilharzia regenti</name>
    <name type="common">Nasal bird schistosome</name>
    <dbReference type="NCBI Taxonomy" id="157069"/>
    <lineage>
        <taxon>Eukaryota</taxon>
        <taxon>Metazoa</taxon>
        <taxon>Spiralia</taxon>
        <taxon>Lophotrochozoa</taxon>
        <taxon>Platyhelminthes</taxon>
        <taxon>Trematoda</taxon>
        <taxon>Digenea</taxon>
        <taxon>Strigeidida</taxon>
        <taxon>Schistosomatoidea</taxon>
        <taxon>Schistosomatidae</taxon>
        <taxon>Trichobilharzia</taxon>
    </lineage>
</organism>
<name>A0AA85JCV2_TRIRE</name>
<protein>
    <submittedName>
        <fullName evidence="2">Uncharacterized protein</fullName>
    </submittedName>
</protein>